<dbReference type="NCBIfam" id="TIGR01297">
    <property type="entry name" value="CDF"/>
    <property type="match status" value="1"/>
</dbReference>
<evidence type="ECO:0000256" key="1">
    <source>
        <dbReference type="ARBA" id="ARBA00004141"/>
    </source>
</evidence>
<dbReference type="SUPFAM" id="SSF161111">
    <property type="entry name" value="Cation efflux protein transmembrane domain-like"/>
    <property type="match status" value="1"/>
</dbReference>
<evidence type="ECO:0000256" key="5">
    <source>
        <dbReference type="ARBA" id="ARBA00023136"/>
    </source>
</evidence>
<proteinExistence type="predicted"/>
<dbReference type="Gene3D" id="1.20.1510.10">
    <property type="entry name" value="Cation efflux protein transmembrane domain"/>
    <property type="match status" value="1"/>
</dbReference>
<gene>
    <name evidence="9" type="ORF">D0Z07_4079</name>
</gene>
<evidence type="ECO:0000256" key="6">
    <source>
        <dbReference type="SAM" id="MobiDB-lite"/>
    </source>
</evidence>
<dbReference type="InterPro" id="IPR058533">
    <property type="entry name" value="Cation_efflux_TM"/>
</dbReference>
<dbReference type="InterPro" id="IPR002524">
    <property type="entry name" value="Cation_efflux"/>
</dbReference>
<dbReference type="GO" id="GO:0098771">
    <property type="term" value="P:inorganic ion homeostasis"/>
    <property type="evidence" value="ECO:0007669"/>
    <property type="project" value="UniProtKB-ARBA"/>
</dbReference>
<dbReference type="GO" id="GO:0008324">
    <property type="term" value="F:monoatomic cation transmembrane transporter activity"/>
    <property type="evidence" value="ECO:0007669"/>
    <property type="project" value="InterPro"/>
</dbReference>
<evidence type="ECO:0000256" key="7">
    <source>
        <dbReference type="SAM" id="Phobius"/>
    </source>
</evidence>
<dbReference type="Pfam" id="PF01545">
    <property type="entry name" value="Cation_efflux"/>
    <property type="match status" value="1"/>
</dbReference>
<dbReference type="InterPro" id="IPR050291">
    <property type="entry name" value="CDF_Transporter"/>
</dbReference>
<dbReference type="OrthoDB" id="78296at2759"/>
<keyword evidence="10" id="KW-1185">Reference proteome</keyword>
<name>A0A9P6VK17_9HELO</name>
<feature type="compositionally biased region" description="Polar residues" evidence="6">
    <location>
        <begin position="1"/>
        <end position="15"/>
    </location>
</feature>
<dbReference type="AlphaFoldDB" id="A0A9P6VK17"/>
<comment type="subcellular location">
    <subcellularLocation>
        <location evidence="1">Membrane</location>
        <topology evidence="1">Multi-pass membrane protein</topology>
    </subcellularLocation>
</comment>
<dbReference type="EMBL" id="VNKQ01000008">
    <property type="protein sequence ID" value="KAG0649382.1"/>
    <property type="molecule type" value="Genomic_DNA"/>
</dbReference>
<dbReference type="InterPro" id="IPR027469">
    <property type="entry name" value="Cation_efflux_TMD_sf"/>
</dbReference>
<protein>
    <submittedName>
        <fullName evidence="9">Metal tolerance 9</fullName>
    </submittedName>
</protein>
<dbReference type="Proteomes" id="UP000785200">
    <property type="component" value="Unassembled WGS sequence"/>
</dbReference>
<feature type="domain" description="Cation efflux protein transmembrane" evidence="8">
    <location>
        <begin position="169"/>
        <end position="357"/>
    </location>
</feature>
<keyword evidence="2" id="KW-0813">Transport</keyword>
<feature type="transmembrane region" description="Helical" evidence="7">
    <location>
        <begin position="191"/>
        <end position="217"/>
    </location>
</feature>
<reference evidence="9" key="1">
    <citation type="submission" date="2019-07" db="EMBL/GenBank/DDBJ databases">
        <title>Hyphodiscus hymeniophilus genome sequencing and assembly.</title>
        <authorList>
            <person name="Kramer G."/>
            <person name="Nodwell J."/>
        </authorList>
    </citation>
    <scope>NUCLEOTIDE SEQUENCE</scope>
    <source>
        <strain evidence="9">ATCC 34498</strain>
    </source>
</reference>
<organism evidence="9 10">
    <name type="scientific">Hyphodiscus hymeniophilus</name>
    <dbReference type="NCBI Taxonomy" id="353542"/>
    <lineage>
        <taxon>Eukaryota</taxon>
        <taxon>Fungi</taxon>
        <taxon>Dikarya</taxon>
        <taxon>Ascomycota</taxon>
        <taxon>Pezizomycotina</taxon>
        <taxon>Leotiomycetes</taxon>
        <taxon>Helotiales</taxon>
        <taxon>Hyphodiscaceae</taxon>
        <taxon>Hyphodiscus</taxon>
    </lineage>
</organism>
<dbReference type="InterPro" id="IPR036837">
    <property type="entry name" value="Cation_efflux_CTD_sf"/>
</dbReference>
<accession>A0A9P6VK17</accession>
<evidence type="ECO:0000259" key="8">
    <source>
        <dbReference type="Pfam" id="PF01545"/>
    </source>
</evidence>
<feature type="transmembrane region" description="Helical" evidence="7">
    <location>
        <begin position="165"/>
        <end position="185"/>
    </location>
</feature>
<dbReference type="Gene3D" id="3.30.70.1350">
    <property type="entry name" value="Cation efflux protein, cytoplasmic domain"/>
    <property type="match status" value="1"/>
</dbReference>
<dbReference type="FunFam" id="1.20.1510.10:FF:000005">
    <property type="entry name" value="Putative Cation diffusion facilitator 1"/>
    <property type="match status" value="1"/>
</dbReference>
<evidence type="ECO:0000313" key="10">
    <source>
        <dbReference type="Proteomes" id="UP000785200"/>
    </source>
</evidence>
<evidence type="ECO:0000256" key="3">
    <source>
        <dbReference type="ARBA" id="ARBA00022692"/>
    </source>
</evidence>
<dbReference type="PANTHER" id="PTHR43840">
    <property type="entry name" value="MITOCHONDRIAL METAL TRANSPORTER 1-RELATED"/>
    <property type="match status" value="1"/>
</dbReference>
<keyword evidence="4 7" id="KW-1133">Transmembrane helix</keyword>
<evidence type="ECO:0000313" key="9">
    <source>
        <dbReference type="EMBL" id="KAG0649382.1"/>
    </source>
</evidence>
<evidence type="ECO:0000256" key="2">
    <source>
        <dbReference type="ARBA" id="ARBA00022448"/>
    </source>
</evidence>
<evidence type="ECO:0000256" key="4">
    <source>
        <dbReference type="ARBA" id="ARBA00022989"/>
    </source>
</evidence>
<feature type="transmembrane region" description="Helical" evidence="7">
    <location>
        <begin position="276"/>
        <end position="296"/>
    </location>
</feature>
<feature type="transmembrane region" description="Helical" evidence="7">
    <location>
        <begin position="238"/>
        <end position="256"/>
    </location>
</feature>
<comment type="caution">
    <text evidence="9">The sequence shown here is derived from an EMBL/GenBank/DDBJ whole genome shotgun (WGS) entry which is preliminary data.</text>
</comment>
<dbReference type="GO" id="GO:0030003">
    <property type="term" value="P:intracellular monoatomic cation homeostasis"/>
    <property type="evidence" value="ECO:0007669"/>
    <property type="project" value="UniProtKB-ARBA"/>
</dbReference>
<dbReference type="GO" id="GO:0016020">
    <property type="term" value="C:membrane"/>
    <property type="evidence" value="ECO:0007669"/>
    <property type="project" value="UniProtKB-SubCell"/>
</dbReference>
<feature type="region of interest" description="Disordered" evidence="6">
    <location>
        <begin position="1"/>
        <end position="30"/>
    </location>
</feature>
<dbReference type="SUPFAM" id="SSF160240">
    <property type="entry name" value="Cation efflux protein cytoplasmic domain-like"/>
    <property type="match status" value="1"/>
</dbReference>
<keyword evidence="5 7" id="KW-0472">Membrane</keyword>
<sequence length="457" mass="50765">MVVQRQRSLGASRASTADRRDTLSGTGSSHPRRTWFAGRYGFKDDILMAAAEQRRQELKDRILAGVKDFNVEKYRKSDSELKAIKNRNVRAYYEAQNQKLNDWAEVDSLVWSLADDVVDSTNPDADHDGIVDSNTPLKLTGDDLEAFLPTEEREKRVKSNRTARTALNVNVSVNVLLLVAKIIAVTSTQSLSLIASLTDSALDLLCTMIIWITSQLARRKRKSLNLRFPVGRRRLEPLGNLVFSILMVISFLQILQESVGKLLPSGSHETLILPPVAIGAMAGNVVIKGLVGLLYFQVKNSQVQALVQDCKTDVYFNTATLLFPLIGRHFDIWYLDPLGAAILSLFVIYDWANTSLSTIIRLTGTAVPIEMEKKLMYLAWRFSPVVDSYKSMTAYHAGDGIMVEVDITLDESTSLPRAHDVSQTMQYCFEGLAEVDRSFVTVDYSALGLRGHAAGSG</sequence>
<dbReference type="PANTHER" id="PTHR43840:SF11">
    <property type="entry name" value="CATION DIFFUSION FACILITATOR 10"/>
    <property type="match status" value="1"/>
</dbReference>
<keyword evidence="3 7" id="KW-0812">Transmembrane</keyword>